<dbReference type="Proteomes" id="UP000185639">
    <property type="component" value="Unassembled WGS sequence"/>
</dbReference>
<keyword evidence="5 6" id="KW-0949">S-adenosyl-L-methionine</keyword>
<comment type="catalytic activity">
    <reaction evidence="6">
        <text>adenosine(1618) in 23S rRNA + S-adenosyl-L-methionine = N(6)-methyladenosine(1618) in 23S rRNA + S-adenosyl-L-homocysteine + H(+)</text>
        <dbReference type="Rhea" id="RHEA:16497"/>
        <dbReference type="Rhea" id="RHEA-COMP:10229"/>
        <dbReference type="Rhea" id="RHEA-COMP:10231"/>
        <dbReference type="ChEBI" id="CHEBI:15378"/>
        <dbReference type="ChEBI" id="CHEBI:57856"/>
        <dbReference type="ChEBI" id="CHEBI:59789"/>
        <dbReference type="ChEBI" id="CHEBI:74411"/>
        <dbReference type="ChEBI" id="CHEBI:74449"/>
        <dbReference type="EC" id="2.1.1.181"/>
    </reaction>
</comment>
<keyword evidence="1 6" id="KW-0963">Cytoplasm</keyword>
<keyword evidence="4 6" id="KW-0808">Transferase</keyword>
<evidence type="ECO:0000256" key="6">
    <source>
        <dbReference type="HAMAP-Rule" id="MF_01848"/>
    </source>
</evidence>
<keyword evidence="2 6" id="KW-0698">rRNA processing</keyword>
<dbReference type="PANTHER" id="PTHR13393:SF0">
    <property type="entry name" value="RNA N6-ADENOSINE-METHYLTRANSFERASE METTL16"/>
    <property type="match status" value="1"/>
</dbReference>
<keyword evidence="3 6" id="KW-0489">Methyltransferase</keyword>
<evidence type="ECO:0000256" key="1">
    <source>
        <dbReference type="ARBA" id="ARBA00022490"/>
    </source>
</evidence>
<accession>A0A1N7QBF3</accession>
<dbReference type="EMBL" id="FTOH01000018">
    <property type="protein sequence ID" value="SIT20228.1"/>
    <property type="molecule type" value="Genomic_DNA"/>
</dbReference>
<proteinExistence type="inferred from homology"/>
<dbReference type="HAMAP" id="MF_01848">
    <property type="entry name" value="23SrRNA_methyltr_F"/>
    <property type="match status" value="1"/>
</dbReference>
<keyword evidence="8" id="KW-1185">Reference proteome</keyword>
<dbReference type="OrthoDB" id="1115728at2"/>
<dbReference type="InterPro" id="IPR010286">
    <property type="entry name" value="METTL16/RlmF"/>
</dbReference>
<dbReference type="GO" id="GO:0070475">
    <property type="term" value="P:rRNA base methylation"/>
    <property type="evidence" value="ECO:0007669"/>
    <property type="project" value="TreeGrafter"/>
</dbReference>
<name>A0A1N7QBF3_9GAMM</name>
<evidence type="ECO:0000313" key="8">
    <source>
        <dbReference type="Proteomes" id="UP000185639"/>
    </source>
</evidence>
<dbReference type="EC" id="2.1.1.181" evidence="6"/>
<dbReference type="SUPFAM" id="SSF53335">
    <property type="entry name" value="S-adenosyl-L-methionine-dependent methyltransferases"/>
    <property type="match status" value="1"/>
</dbReference>
<evidence type="ECO:0000256" key="2">
    <source>
        <dbReference type="ARBA" id="ARBA00022552"/>
    </source>
</evidence>
<dbReference type="STRING" id="484498.SAMN05421686_11817"/>
<dbReference type="GO" id="GO:0052907">
    <property type="term" value="F:23S rRNA (adenine(1618)-N(6))-methyltransferase activity"/>
    <property type="evidence" value="ECO:0007669"/>
    <property type="project" value="UniProtKB-EC"/>
</dbReference>
<reference evidence="8" key="1">
    <citation type="submission" date="2017-01" db="EMBL/GenBank/DDBJ databases">
        <authorList>
            <person name="Varghese N."/>
            <person name="Submissions S."/>
        </authorList>
    </citation>
    <scope>NUCLEOTIDE SEQUENCE [LARGE SCALE GENOMIC DNA]</scope>
    <source>
        <strain evidence="8">DSM 24913</strain>
    </source>
</reference>
<dbReference type="PIRSF" id="PIRSF029038">
    <property type="entry name" value="Mtase_YbiN_prd"/>
    <property type="match status" value="1"/>
</dbReference>
<dbReference type="CDD" id="cd02440">
    <property type="entry name" value="AdoMet_MTases"/>
    <property type="match status" value="1"/>
</dbReference>
<evidence type="ECO:0000256" key="3">
    <source>
        <dbReference type="ARBA" id="ARBA00022603"/>
    </source>
</evidence>
<comment type="subcellular location">
    <subcellularLocation>
        <location evidence="6">Cytoplasm</location>
    </subcellularLocation>
</comment>
<dbReference type="Pfam" id="PF05971">
    <property type="entry name" value="Methyltransf_10"/>
    <property type="match status" value="1"/>
</dbReference>
<evidence type="ECO:0000256" key="4">
    <source>
        <dbReference type="ARBA" id="ARBA00022679"/>
    </source>
</evidence>
<evidence type="ECO:0000256" key="5">
    <source>
        <dbReference type="ARBA" id="ARBA00022691"/>
    </source>
</evidence>
<organism evidence="7 8">
    <name type="scientific">Thalassolituus maritimus</name>
    <dbReference type="NCBI Taxonomy" id="484498"/>
    <lineage>
        <taxon>Bacteria</taxon>
        <taxon>Pseudomonadati</taxon>
        <taxon>Pseudomonadota</taxon>
        <taxon>Gammaproteobacteria</taxon>
        <taxon>Oceanospirillales</taxon>
        <taxon>Oceanospirillaceae</taxon>
        <taxon>Thalassolituus</taxon>
    </lineage>
</organism>
<dbReference type="AlphaFoldDB" id="A0A1N7QBF3"/>
<sequence length="304" mass="33955">MPQITARMKKLHLRNIHNQEYDFYQLIEASPNLANYITRTPSSQQTIDFANPSAVKALNAALLKHHYRINDWNIPDGALCPPVPGRVDYIHYIADLLDSIEPDKNVRMLDIGTGANGIYPLLASSVYDWECVATDISEASLDNVAEVLKSNAALESRISLRLQHDKHKMFEGVVLPQEQFDVSVCNPPFHASAEDALHGSQRKVANLNKGKAEPNNKPLLNFGGMENELWCNGGEALFLKKMIKESKQFASQIRWFTSLVSKAESVKPLSKLANKAGATDVKVIEMTQGKKQTRVLVWTFQAVD</sequence>
<protein>
    <recommendedName>
        <fullName evidence="6">Ribosomal RNA large subunit methyltransferase F</fullName>
        <ecNumber evidence="6">2.1.1.181</ecNumber>
    </recommendedName>
    <alternativeName>
        <fullName evidence="6">23S rRNA mA1618 methyltransferase</fullName>
    </alternativeName>
    <alternativeName>
        <fullName evidence="6">rRNA adenine N-6-methyltransferase</fullName>
    </alternativeName>
</protein>
<dbReference type="RefSeq" id="WP_076518208.1">
    <property type="nucleotide sequence ID" value="NZ_FTOH01000018.1"/>
</dbReference>
<dbReference type="GO" id="GO:0005737">
    <property type="term" value="C:cytoplasm"/>
    <property type="evidence" value="ECO:0007669"/>
    <property type="project" value="UniProtKB-SubCell"/>
</dbReference>
<comment type="function">
    <text evidence="6">Specifically methylates the adenine in position 1618 of 23S rRNA.</text>
</comment>
<dbReference type="Gene3D" id="3.40.50.150">
    <property type="entry name" value="Vaccinia Virus protein VP39"/>
    <property type="match status" value="1"/>
</dbReference>
<gene>
    <name evidence="6" type="primary">rlmF</name>
    <name evidence="7" type="ORF">SAMN05421686_11817</name>
</gene>
<evidence type="ECO:0000313" key="7">
    <source>
        <dbReference type="EMBL" id="SIT20228.1"/>
    </source>
</evidence>
<comment type="similarity">
    <text evidence="6">Belongs to the methyltransferase superfamily. METTL16/RlmF family.</text>
</comment>
<dbReference type="NCBIfam" id="NF008725">
    <property type="entry name" value="PRK11727.1"/>
    <property type="match status" value="1"/>
</dbReference>
<dbReference type="PANTHER" id="PTHR13393">
    <property type="entry name" value="SAM-DEPENDENT METHYLTRANSFERASE"/>
    <property type="match status" value="1"/>
</dbReference>
<dbReference type="InterPro" id="IPR016909">
    <property type="entry name" value="rRNA_lsu_MeTfrase_F"/>
</dbReference>
<dbReference type="InterPro" id="IPR029063">
    <property type="entry name" value="SAM-dependent_MTases_sf"/>
</dbReference>